<gene>
    <name evidence="3" type="ORF">SAMN05421748_126152</name>
</gene>
<name>A0A285JVZ6_9ACTN</name>
<feature type="transmembrane region" description="Helical" evidence="1">
    <location>
        <begin position="39"/>
        <end position="60"/>
    </location>
</feature>
<feature type="transmembrane region" description="Helical" evidence="1">
    <location>
        <begin position="12"/>
        <end position="33"/>
    </location>
</feature>
<keyword evidence="4" id="KW-1185">Reference proteome</keyword>
<dbReference type="RefSeq" id="WP_097327117.1">
    <property type="nucleotide sequence ID" value="NZ_OBDY01000026.1"/>
</dbReference>
<sequence>MTGQSDTAIRWGLWSHIIWYVLANVGQVFIWYYATPDKFFWPLWSIVGWGIGLVIHIWAAQRTLRLHAAR</sequence>
<dbReference type="AlphaFoldDB" id="A0A285JVZ6"/>
<evidence type="ECO:0000313" key="4">
    <source>
        <dbReference type="Proteomes" id="UP000219612"/>
    </source>
</evidence>
<dbReference type="Pfam" id="PF13239">
    <property type="entry name" value="2TM"/>
    <property type="match status" value="1"/>
</dbReference>
<dbReference type="OrthoDB" id="5145586at2"/>
<evidence type="ECO:0000256" key="1">
    <source>
        <dbReference type="SAM" id="Phobius"/>
    </source>
</evidence>
<protein>
    <submittedName>
        <fullName evidence="3">2TM domain-containing protein</fullName>
    </submittedName>
</protein>
<keyword evidence="1" id="KW-0472">Membrane</keyword>
<keyword evidence="1" id="KW-0812">Transmembrane</keyword>
<feature type="domain" description="2TM" evidence="2">
    <location>
        <begin position="12"/>
        <end position="60"/>
    </location>
</feature>
<evidence type="ECO:0000313" key="3">
    <source>
        <dbReference type="EMBL" id="SNY64494.1"/>
    </source>
</evidence>
<dbReference type="InterPro" id="IPR025698">
    <property type="entry name" value="2TM_dom"/>
</dbReference>
<organism evidence="3 4">
    <name type="scientific">Paractinoplanes atraurantiacus</name>
    <dbReference type="NCBI Taxonomy" id="1036182"/>
    <lineage>
        <taxon>Bacteria</taxon>
        <taxon>Bacillati</taxon>
        <taxon>Actinomycetota</taxon>
        <taxon>Actinomycetes</taxon>
        <taxon>Micromonosporales</taxon>
        <taxon>Micromonosporaceae</taxon>
        <taxon>Paractinoplanes</taxon>
    </lineage>
</organism>
<keyword evidence="1" id="KW-1133">Transmembrane helix</keyword>
<proteinExistence type="predicted"/>
<evidence type="ECO:0000259" key="2">
    <source>
        <dbReference type="Pfam" id="PF13239"/>
    </source>
</evidence>
<accession>A0A285JVZ6</accession>
<dbReference type="Proteomes" id="UP000219612">
    <property type="component" value="Unassembled WGS sequence"/>
</dbReference>
<reference evidence="3 4" key="1">
    <citation type="submission" date="2017-09" db="EMBL/GenBank/DDBJ databases">
        <authorList>
            <person name="Ehlers B."/>
            <person name="Leendertz F.H."/>
        </authorList>
    </citation>
    <scope>NUCLEOTIDE SEQUENCE [LARGE SCALE GENOMIC DNA]</scope>
    <source>
        <strain evidence="3 4">CGMCC 4.6857</strain>
    </source>
</reference>
<dbReference type="EMBL" id="OBDY01000026">
    <property type="protein sequence ID" value="SNY64494.1"/>
    <property type="molecule type" value="Genomic_DNA"/>
</dbReference>